<organism evidence="4 6">
    <name type="scientific">Uruburuella suis</name>
    <dbReference type="NCBI Taxonomy" id="252130"/>
    <lineage>
        <taxon>Bacteria</taxon>
        <taxon>Pseudomonadati</taxon>
        <taxon>Pseudomonadota</taxon>
        <taxon>Betaproteobacteria</taxon>
        <taxon>Neisseriales</taxon>
        <taxon>Neisseriaceae</taxon>
        <taxon>Uruburuella</taxon>
    </lineage>
</organism>
<name>A0AAE9KHS5_9NEIS</name>
<accession>A0AAE9KHS5</accession>
<sequence>MTTIYGIPNCDTVKKARNWLAEHGIAAEFVDFKKAPPAPDLIEAWLGDIDVAVLLNKRGTTWRKLDEAQQAQAATREGAVALMAAQPSLIKRPVLSQNGRFYAGFQAALYESVFKK</sequence>
<dbReference type="Proteomes" id="UP000829756">
    <property type="component" value="Chromosome"/>
</dbReference>
<dbReference type="EMBL" id="SLXE01000002">
    <property type="protein sequence ID" value="TCP10177.1"/>
    <property type="molecule type" value="Genomic_DNA"/>
</dbReference>
<dbReference type="AlphaFoldDB" id="A0AAE9KHS5"/>
<evidence type="ECO:0000256" key="1">
    <source>
        <dbReference type="ARBA" id="ARBA00007198"/>
    </source>
</evidence>
<dbReference type="Pfam" id="PF03960">
    <property type="entry name" value="ArsC"/>
    <property type="match status" value="1"/>
</dbReference>
<reference evidence="4" key="2">
    <citation type="submission" date="2021-12" db="EMBL/GenBank/DDBJ databases">
        <authorList>
            <person name="Veyrier F.J."/>
        </authorList>
    </citation>
    <scope>NUCLEOTIDE SEQUENCE</scope>
    <source>
        <strain evidence="4">1258/02</strain>
    </source>
</reference>
<dbReference type="PANTHER" id="PTHR30041:SF8">
    <property type="entry name" value="PROTEIN YFFB"/>
    <property type="match status" value="1"/>
</dbReference>
<dbReference type="PROSITE" id="PS51353">
    <property type="entry name" value="ARSC"/>
    <property type="match status" value="1"/>
</dbReference>
<dbReference type="CDD" id="cd03035">
    <property type="entry name" value="ArsC_Yffb"/>
    <property type="match status" value="1"/>
</dbReference>
<dbReference type="KEGG" id="usu:LVJ78_05465"/>
<protein>
    <submittedName>
        <fullName evidence="4">Arsenate reductase</fullName>
    </submittedName>
    <submittedName>
        <fullName evidence="3">Spx/MgsR family transcriptional regulator</fullName>
    </submittedName>
</protein>
<comment type="similarity">
    <text evidence="1 2">Belongs to the ArsC family.</text>
</comment>
<dbReference type="InterPro" id="IPR006660">
    <property type="entry name" value="Arsenate_reductase-like"/>
</dbReference>
<evidence type="ECO:0000313" key="5">
    <source>
        <dbReference type="Proteomes" id="UP000294721"/>
    </source>
</evidence>
<dbReference type="InterPro" id="IPR006504">
    <property type="entry name" value="Tscrpt_reg_Spx/MgsR"/>
</dbReference>
<dbReference type="Proteomes" id="UP000294721">
    <property type="component" value="Unassembled WGS sequence"/>
</dbReference>
<evidence type="ECO:0000313" key="4">
    <source>
        <dbReference type="EMBL" id="UOO80446.1"/>
    </source>
</evidence>
<dbReference type="InterPro" id="IPR036249">
    <property type="entry name" value="Thioredoxin-like_sf"/>
</dbReference>
<reference evidence="3 5" key="1">
    <citation type="submission" date="2019-03" db="EMBL/GenBank/DDBJ databases">
        <title>Genomic Encyclopedia of Type Strains, Phase IV (KMG-IV): sequencing the most valuable type-strain genomes for metagenomic binning, comparative biology and taxonomic classification.</title>
        <authorList>
            <person name="Goeker M."/>
        </authorList>
    </citation>
    <scope>NUCLEOTIDE SEQUENCE [LARGE SCALE GENOMIC DNA]</scope>
    <source>
        <strain evidence="3 5">DSM 17474</strain>
    </source>
</reference>
<keyword evidence="5" id="KW-1185">Reference proteome</keyword>
<reference evidence="4" key="3">
    <citation type="journal article" date="2022" name="Res Sq">
        <title>Evolution of multicellular longitudinally dividing oral cavity symbionts (Neisseriaceae).</title>
        <authorList>
            <person name="Nyongesa S."/>
            <person name="Weber P."/>
            <person name="Bernet E."/>
            <person name="Pullido F."/>
            <person name="Nieckarz M."/>
            <person name="Delaby M."/>
            <person name="Nieves C."/>
            <person name="Viehboeck T."/>
            <person name="Krause N."/>
            <person name="Rivera-Millot A."/>
            <person name="Nakamura A."/>
            <person name="Vischer N."/>
            <person name="VanNieuwenhze M."/>
            <person name="Brun Y."/>
            <person name="Cava F."/>
            <person name="Bulgheresi S."/>
            <person name="Veyrier F."/>
        </authorList>
    </citation>
    <scope>NUCLEOTIDE SEQUENCE</scope>
    <source>
        <strain evidence="4">1258/02</strain>
    </source>
</reference>
<dbReference type="RefSeq" id="WP_132952401.1">
    <property type="nucleotide sequence ID" value="NZ_CBDUCQ010000021.1"/>
</dbReference>
<dbReference type="EMBL" id="CP091507">
    <property type="protein sequence ID" value="UOO80446.1"/>
    <property type="molecule type" value="Genomic_DNA"/>
</dbReference>
<dbReference type="Gene3D" id="3.40.30.10">
    <property type="entry name" value="Glutaredoxin"/>
    <property type="match status" value="1"/>
</dbReference>
<evidence type="ECO:0000313" key="6">
    <source>
        <dbReference type="Proteomes" id="UP000829756"/>
    </source>
</evidence>
<gene>
    <name evidence="3" type="ORF">EV680_10274</name>
    <name evidence="4" type="ORF">LVJ78_05465</name>
</gene>
<dbReference type="NCBIfam" id="TIGR01617">
    <property type="entry name" value="arsC_related"/>
    <property type="match status" value="1"/>
</dbReference>
<evidence type="ECO:0000313" key="3">
    <source>
        <dbReference type="EMBL" id="TCP10177.1"/>
    </source>
</evidence>
<dbReference type="SUPFAM" id="SSF52833">
    <property type="entry name" value="Thioredoxin-like"/>
    <property type="match status" value="1"/>
</dbReference>
<evidence type="ECO:0000256" key="2">
    <source>
        <dbReference type="PROSITE-ProRule" id="PRU01282"/>
    </source>
</evidence>
<proteinExistence type="inferred from homology"/>
<dbReference type="PANTHER" id="PTHR30041">
    <property type="entry name" value="ARSENATE REDUCTASE"/>
    <property type="match status" value="1"/>
</dbReference>